<feature type="signal peptide" evidence="1">
    <location>
        <begin position="1"/>
        <end position="17"/>
    </location>
</feature>
<dbReference type="Proteomes" id="UP000789901">
    <property type="component" value="Unassembled WGS sequence"/>
</dbReference>
<protein>
    <submittedName>
        <fullName evidence="2">35713_t:CDS:1</fullName>
    </submittedName>
</protein>
<name>A0ABN7WS74_GIGMA</name>
<feature type="non-terminal residue" evidence="2">
    <location>
        <position position="110"/>
    </location>
</feature>
<feature type="chain" id="PRO_5046923756" evidence="1">
    <location>
        <begin position="18"/>
        <end position="110"/>
    </location>
</feature>
<feature type="non-terminal residue" evidence="2">
    <location>
        <position position="1"/>
    </location>
</feature>
<comment type="caution">
    <text evidence="2">The sequence shown here is derived from an EMBL/GenBank/DDBJ whole genome shotgun (WGS) entry which is preliminary data.</text>
</comment>
<organism evidence="2 3">
    <name type="scientific">Gigaspora margarita</name>
    <dbReference type="NCBI Taxonomy" id="4874"/>
    <lineage>
        <taxon>Eukaryota</taxon>
        <taxon>Fungi</taxon>
        <taxon>Fungi incertae sedis</taxon>
        <taxon>Mucoromycota</taxon>
        <taxon>Glomeromycotina</taxon>
        <taxon>Glomeromycetes</taxon>
        <taxon>Diversisporales</taxon>
        <taxon>Gigasporaceae</taxon>
        <taxon>Gigaspora</taxon>
    </lineage>
</organism>
<reference evidence="2 3" key="1">
    <citation type="submission" date="2021-06" db="EMBL/GenBank/DDBJ databases">
        <authorList>
            <person name="Kallberg Y."/>
            <person name="Tangrot J."/>
            <person name="Rosling A."/>
        </authorList>
    </citation>
    <scope>NUCLEOTIDE SEQUENCE [LARGE SCALE GENOMIC DNA]</scope>
    <source>
        <strain evidence="2 3">120-4 pot B 10/14</strain>
    </source>
</reference>
<accession>A0ABN7WS74</accession>
<gene>
    <name evidence="2" type="ORF">GMARGA_LOCUS33960</name>
</gene>
<proteinExistence type="predicted"/>
<evidence type="ECO:0000256" key="1">
    <source>
        <dbReference type="SAM" id="SignalP"/>
    </source>
</evidence>
<keyword evidence="3" id="KW-1185">Reference proteome</keyword>
<evidence type="ECO:0000313" key="2">
    <source>
        <dbReference type="EMBL" id="CAG8838401.1"/>
    </source>
</evidence>
<keyword evidence="1" id="KW-0732">Signal</keyword>
<sequence>EILILILIKLIAQGAAPTQKPQIAGTAENDLLKCWKQKTSGMLTSDLEIKKLRKAIKDINRVFQKLRKKGELINPKDKEDLKTIQELYETDLNIQLGTIDENINKEDCTK</sequence>
<dbReference type="EMBL" id="CAJVQB010057968">
    <property type="protein sequence ID" value="CAG8838401.1"/>
    <property type="molecule type" value="Genomic_DNA"/>
</dbReference>
<evidence type="ECO:0000313" key="3">
    <source>
        <dbReference type="Proteomes" id="UP000789901"/>
    </source>
</evidence>